<reference evidence="2" key="3">
    <citation type="submission" date="2025-08" db="UniProtKB">
        <authorList>
            <consortium name="RefSeq"/>
        </authorList>
    </citation>
    <scope>IDENTIFICATION</scope>
    <source>
        <strain evidence="2">CBS 342.82</strain>
    </source>
</reference>
<keyword evidence="1" id="KW-1185">Reference proteome</keyword>
<protein>
    <submittedName>
        <fullName evidence="2">Uncharacterized protein</fullName>
    </submittedName>
</protein>
<accession>A0A6J3LRK6</accession>
<dbReference type="Proteomes" id="UP000504637">
    <property type="component" value="Unplaced"/>
</dbReference>
<dbReference type="AlphaFoldDB" id="A0A6J3LRK6"/>
<sequence length="278" mass="30908">MAAMERTFLPASIYNTLPNIRQVFDVPEDNKLDIADLKDLLDKHGVSKQVRIKLIHIHFKLKDGEVFAARDVQVPNIGPVKMMSPVVPNEGAQLYGYHYFVNDDGKLAAYEYMSAPGPSLAGHGAFLEEFCHIVKGRGLQHKLGLSLRSGENMKSTRELEFAAARTCIDVPYDVEFPRSEYVATHDTTTEFSRIDPEEPATRHSHHKHCRHCKYSKAARLPRPMSGTELGDVNLADEDDEGLNVSFDLPRKIDLAGMPVAPSSDLFGVVSYVADIVCA</sequence>
<reference evidence="2" key="1">
    <citation type="submission" date="2020-01" db="EMBL/GenBank/DDBJ databases">
        <authorList>
            <consortium name="DOE Joint Genome Institute"/>
            <person name="Haridas S."/>
            <person name="Albert R."/>
            <person name="Binder M."/>
            <person name="Bloem J."/>
            <person name="Labutti K."/>
            <person name="Salamov A."/>
            <person name="Andreopoulos B."/>
            <person name="Baker S.E."/>
            <person name="Barry K."/>
            <person name="Bills G."/>
            <person name="Bluhm B.H."/>
            <person name="Cannon C."/>
            <person name="Castanera R."/>
            <person name="Culley D.E."/>
            <person name="Daum C."/>
            <person name="Ezra D."/>
            <person name="Gonzalez J.B."/>
            <person name="Henrissat B."/>
            <person name="Kuo A."/>
            <person name="Liang C."/>
            <person name="Lipzen A."/>
            <person name="Lutzoni F."/>
            <person name="Magnuson J."/>
            <person name="Mondo S."/>
            <person name="Nolan M."/>
            <person name="Ohm R."/>
            <person name="Pangilinan J."/>
            <person name="Park H.-J."/>
            <person name="Ramirez L."/>
            <person name="Alfaro M."/>
            <person name="Sun H."/>
            <person name="Tritt A."/>
            <person name="Yoshinaga Y."/>
            <person name="Zwiers L.-H."/>
            <person name="Turgeon B.G."/>
            <person name="Goodwin S.B."/>
            <person name="Spatafora J.W."/>
            <person name="Crous P.W."/>
            <person name="Grigoriev I.V."/>
        </authorList>
    </citation>
    <scope>NUCLEOTIDE SEQUENCE</scope>
    <source>
        <strain evidence="2">CBS 342.82</strain>
    </source>
</reference>
<name>A0A6J3LRK6_9PEZI</name>
<evidence type="ECO:0000313" key="2">
    <source>
        <dbReference type="RefSeq" id="XP_033455496.1"/>
    </source>
</evidence>
<proteinExistence type="predicted"/>
<organism evidence="2">
    <name type="scientific">Dissoconium aciculare CBS 342.82</name>
    <dbReference type="NCBI Taxonomy" id="1314786"/>
    <lineage>
        <taxon>Eukaryota</taxon>
        <taxon>Fungi</taxon>
        <taxon>Dikarya</taxon>
        <taxon>Ascomycota</taxon>
        <taxon>Pezizomycotina</taxon>
        <taxon>Dothideomycetes</taxon>
        <taxon>Dothideomycetidae</taxon>
        <taxon>Mycosphaerellales</taxon>
        <taxon>Dissoconiaceae</taxon>
        <taxon>Dissoconium</taxon>
    </lineage>
</organism>
<gene>
    <name evidence="2" type="ORF">K489DRAFT_384883</name>
</gene>
<evidence type="ECO:0000313" key="1">
    <source>
        <dbReference type="Proteomes" id="UP000504637"/>
    </source>
</evidence>
<dbReference type="RefSeq" id="XP_033455496.1">
    <property type="nucleotide sequence ID" value="XM_033605959.1"/>
</dbReference>
<dbReference type="OrthoDB" id="2322999at2759"/>
<dbReference type="GeneID" id="54363759"/>
<reference evidence="2" key="2">
    <citation type="submission" date="2020-04" db="EMBL/GenBank/DDBJ databases">
        <authorList>
            <consortium name="NCBI Genome Project"/>
        </authorList>
    </citation>
    <scope>NUCLEOTIDE SEQUENCE</scope>
    <source>
        <strain evidence="2">CBS 342.82</strain>
    </source>
</reference>